<feature type="region of interest" description="Disordered" evidence="1">
    <location>
        <begin position="53"/>
        <end position="124"/>
    </location>
</feature>
<keyword evidence="4" id="KW-1185">Reference proteome</keyword>
<dbReference type="EMBL" id="CP023737">
    <property type="protein sequence ID" value="ATQ69461.1"/>
    <property type="molecule type" value="Genomic_DNA"/>
</dbReference>
<evidence type="ECO:0000256" key="1">
    <source>
        <dbReference type="SAM" id="MobiDB-lite"/>
    </source>
</evidence>
<dbReference type="AlphaFoldDB" id="A0A2D2D380"/>
<sequence>MPSARFDSRAAATTLIVLSLAAPAAVGPSRVALGQSLSPFSLDLAPLRDLPAVPPIPGADAPTPGEAQRALAPAQRRGAQEAPPSGAPNYGLPRPRVVLPKPYPPPQALKPPPFSPTHPLPRLKPYRTSAEAKEASRRRYRVLRLGLRGALELPERPPPSTVAVPDFLPPRAKPLLEPDPYGPLGFGIGSLRLYAYAEPSYGYDTNPNRLAQDVQGSRFARVDVGLRLRSEWTRDDVQANLRLGYVDYFSVENADRPDGVGDFLYRYDVARDTKVKFEGRFTLDTQRPGAPGLATNSANVVVINRPLIVSLGTAVGVTQSFGRLDATLRGSFDRWIYQNAYYNDGSVLDLAATSYNAYGVNPRIAYELTPSVRPYAEAILDRRVHDSWLDPYGYARDSTGAQARVGTTFKITDLLRGEASGGYAQRDYADVRLPLLRGPIIDAALIYSATPLTTFTLRTGTTLSETSLAGAAGILSRNVTLDVVHAFRRNFIVTGTGSFQTNNYQGGDRLERVVTAGVKLEYKITRSIAIKASYFYQHLASSAGATSSFTANVIMAGVRFEP</sequence>
<reference evidence="4" key="1">
    <citation type="submission" date="2017-10" db="EMBL/GenBank/DDBJ databases">
        <title>Completed PacBio SMRT sequence of Methylosinus trichosporium OB3b reveals presence of a third large plasmid.</title>
        <authorList>
            <person name="Charles T.C."/>
            <person name="Lynch M.D.J."/>
            <person name="Heil J.R."/>
            <person name="Cheng J."/>
        </authorList>
    </citation>
    <scope>NUCLEOTIDE SEQUENCE [LARGE SCALE GENOMIC DNA]</scope>
    <source>
        <strain evidence="4">OB3b</strain>
    </source>
</reference>
<proteinExistence type="predicted"/>
<dbReference type="Pfam" id="PF10082">
    <property type="entry name" value="BBP2_2"/>
    <property type="match status" value="1"/>
</dbReference>
<dbReference type="InterPro" id="IPR018759">
    <property type="entry name" value="BBP2_2"/>
</dbReference>
<dbReference type="Proteomes" id="UP000230709">
    <property type="component" value="Chromosome"/>
</dbReference>
<keyword evidence="2" id="KW-0732">Signal</keyword>
<protein>
    <recommendedName>
        <fullName evidence="5">Outer membrane beta-barrel protein</fullName>
    </recommendedName>
</protein>
<evidence type="ECO:0000256" key="2">
    <source>
        <dbReference type="SAM" id="SignalP"/>
    </source>
</evidence>
<name>A0A2D2D380_METT3</name>
<evidence type="ECO:0000313" key="3">
    <source>
        <dbReference type="EMBL" id="ATQ69461.1"/>
    </source>
</evidence>
<feature type="signal peptide" evidence="2">
    <location>
        <begin position="1"/>
        <end position="24"/>
    </location>
</feature>
<feature type="compositionally biased region" description="Pro residues" evidence="1">
    <location>
        <begin position="101"/>
        <end position="119"/>
    </location>
</feature>
<gene>
    <name evidence="3" type="ORF">CQW49_17410</name>
</gene>
<dbReference type="STRING" id="595536.GCA_000178815_01697"/>
<dbReference type="InterPro" id="IPR036709">
    <property type="entry name" value="Autotransporte_beta_dom_sf"/>
</dbReference>
<evidence type="ECO:0000313" key="4">
    <source>
        <dbReference type="Proteomes" id="UP000230709"/>
    </source>
</evidence>
<dbReference type="SUPFAM" id="SSF103515">
    <property type="entry name" value="Autotransporter"/>
    <property type="match status" value="1"/>
</dbReference>
<accession>A0A2D2D380</accession>
<feature type="chain" id="PRO_5013608532" description="Outer membrane beta-barrel protein" evidence="2">
    <location>
        <begin position="25"/>
        <end position="562"/>
    </location>
</feature>
<dbReference type="RefSeq" id="WP_065083588.1">
    <property type="nucleotide sequence ID" value="NZ_CP023737.1"/>
</dbReference>
<organism evidence="3 4">
    <name type="scientific">Methylosinus trichosporium (strain ATCC 35070 / NCIMB 11131 / UNIQEM 75 / OB3b)</name>
    <dbReference type="NCBI Taxonomy" id="595536"/>
    <lineage>
        <taxon>Bacteria</taxon>
        <taxon>Pseudomonadati</taxon>
        <taxon>Pseudomonadota</taxon>
        <taxon>Alphaproteobacteria</taxon>
        <taxon>Hyphomicrobiales</taxon>
        <taxon>Methylocystaceae</taxon>
        <taxon>Methylosinus</taxon>
    </lineage>
</organism>
<dbReference type="KEGG" id="mtw:CQW49_17410"/>
<evidence type="ECO:0008006" key="5">
    <source>
        <dbReference type="Google" id="ProtNLM"/>
    </source>
</evidence>